<dbReference type="Proteomes" id="UP000276215">
    <property type="component" value="Unassembled WGS sequence"/>
</dbReference>
<evidence type="ECO:0000313" key="1">
    <source>
        <dbReference type="EMBL" id="RPB02614.1"/>
    </source>
</evidence>
<organism evidence="1 2">
    <name type="scientific">Choiromyces venosus 120613-1</name>
    <dbReference type="NCBI Taxonomy" id="1336337"/>
    <lineage>
        <taxon>Eukaryota</taxon>
        <taxon>Fungi</taxon>
        <taxon>Dikarya</taxon>
        <taxon>Ascomycota</taxon>
        <taxon>Pezizomycotina</taxon>
        <taxon>Pezizomycetes</taxon>
        <taxon>Pezizales</taxon>
        <taxon>Tuberaceae</taxon>
        <taxon>Choiromyces</taxon>
    </lineage>
</organism>
<sequence length="76" mass="8154">MAGMEGGRDVTGPAEKPLTLSLLLCSRARGVPTKPRASPVTDMAASVDCHPDVKLASHPQRTLIPPSTFFFFWCAL</sequence>
<reference evidence="1 2" key="1">
    <citation type="journal article" date="2018" name="Nat. Ecol. Evol.">
        <title>Pezizomycetes genomes reveal the molecular basis of ectomycorrhizal truffle lifestyle.</title>
        <authorList>
            <person name="Murat C."/>
            <person name="Payen T."/>
            <person name="Noel B."/>
            <person name="Kuo A."/>
            <person name="Morin E."/>
            <person name="Chen J."/>
            <person name="Kohler A."/>
            <person name="Krizsan K."/>
            <person name="Balestrini R."/>
            <person name="Da Silva C."/>
            <person name="Montanini B."/>
            <person name="Hainaut M."/>
            <person name="Levati E."/>
            <person name="Barry K.W."/>
            <person name="Belfiori B."/>
            <person name="Cichocki N."/>
            <person name="Clum A."/>
            <person name="Dockter R.B."/>
            <person name="Fauchery L."/>
            <person name="Guy J."/>
            <person name="Iotti M."/>
            <person name="Le Tacon F."/>
            <person name="Lindquist E.A."/>
            <person name="Lipzen A."/>
            <person name="Malagnac F."/>
            <person name="Mello A."/>
            <person name="Molinier V."/>
            <person name="Miyauchi S."/>
            <person name="Poulain J."/>
            <person name="Riccioni C."/>
            <person name="Rubini A."/>
            <person name="Sitrit Y."/>
            <person name="Splivallo R."/>
            <person name="Traeger S."/>
            <person name="Wang M."/>
            <person name="Zifcakova L."/>
            <person name="Wipf D."/>
            <person name="Zambonelli A."/>
            <person name="Paolocci F."/>
            <person name="Nowrousian M."/>
            <person name="Ottonello S."/>
            <person name="Baldrian P."/>
            <person name="Spatafora J.W."/>
            <person name="Henrissat B."/>
            <person name="Nagy L.G."/>
            <person name="Aury J.M."/>
            <person name="Wincker P."/>
            <person name="Grigoriev I.V."/>
            <person name="Bonfante P."/>
            <person name="Martin F.M."/>
        </authorList>
    </citation>
    <scope>NUCLEOTIDE SEQUENCE [LARGE SCALE GENOMIC DNA]</scope>
    <source>
        <strain evidence="1 2">120613-1</strain>
    </source>
</reference>
<dbReference type="EMBL" id="ML120367">
    <property type="protein sequence ID" value="RPB02614.1"/>
    <property type="molecule type" value="Genomic_DNA"/>
</dbReference>
<evidence type="ECO:0000313" key="2">
    <source>
        <dbReference type="Proteomes" id="UP000276215"/>
    </source>
</evidence>
<dbReference type="AlphaFoldDB" id="A0A3N4JW77"/>
<accession>A0A3N4JW77</accession>
<protein>
    <submittedName>
        <fullName evidence="1">Uncharacterized protein</fullName>
    </submittedName>
</protein>
<name>A0A3N4JW77_9PEZI</name>
<proteinExistence type="predicted"/>
<keyword evidence="2" id="KW-1185">Reference proteome</keyword>
<gene>
    <name evidence="1" type="ORF">L873DRAFT_420871</name>
</gene>